<proteinExistence type="predicted"/>
<name>A0A224YHK0_9ACAR</name>
<evidence type="ECO:0000313" key="1">
    <source>
        <dbReference type="EMBL" id="MAA13282.1"/>
    </source>
</evidence>
<reference evidence="1" key="1">
    <citation type="journal article" date="2017" name="Parasit. Vectors">
        <title>Sialotranscriptomics of Rhipicephalus zambeziensis reveals intricate expression profiles of secretory proteins and suggests tight temporal transcriptional regulation during blood-feeding.</title>
        <authorList>
            <person name="de Castro M.H."/>
            <person name="de Klerk D."/>
            <person name="Pienaar R."/>
            <person name="Rees D.J.G."/>
            <person name="Mans B.J."/>
        </authorList>
    </citation>
    <scope>NUCLEOTIDE SEQUENCE</scope>
    <source>
        <tissue evidence="1">Salivary glands</tissue>
    </source>
</reference>
<sequence>MKAIDIMGCWFNTRVLDIPVSSQRMRPIRIVSVPTGRRWIWIYLHPLSSSHSSRIQYKSFSRTEGVASISNRTEGSTVLDRGTKTFVNYQHATQPTVSSHNPPQRRGLSHPFKYVSDSHITSMPKHSNLTSSAHEM</sequence>
<organism evidence="1">
    <name type="scientific">Rhipicephalus zambeziensis</name>
    <dbReference type="NCBI Taxonomy" id="60191"/>
    <lineage>
        <taxon>Eukaryota</taxon>
        <taxon>Metazoa</taxon>
        <taxon>Ecdysozoa</taxon>
        <taxon>Arthropoda</taxon>
        <taxon>Chelicerata</taxon>
        <taxon>Arachnida</taxon>
        <taxon>Acari</taxon>
        <taxon>Parasitiformes</taxon>
        <taxon>Ixodida</taxon>
        <taxon>Ixodoidea</taxon>
        <taxon>Ixodidae</taxon>
        <taxon>Rhipicephalinae</taxon>
        <taxon>Rhipicephalus</taxon>
        <taxon>Rhipicephalus</taxon>
    </lineage>
</organism>
<accession>A0A224YHK0</accession>
<protein>
    <submittedName>
        <fullName evidence="1">Uncharacterized protein</fullName>
    </submittedName>
</protein>
<dbReference type="AlphaFoldDB" id="A0A224YHK0"/>
<dbReference type="EMBL" id="GFPF01002136">
    <property type="protein sequence ID" value="MAA13282.1"/>
    <property type="molecule type" value="Transcribed_RNA"/>
</dbReference>